<comment type="function">
    <text evidence="5">Fibrinolytic activity; shows preferential cleavage of Arg-Gly bonds in all three fibrinogen chains. Contact with the caterpillars causes severe bleeding, due the anticoagulant effect of the protein.</text>
</comment>
<evidence type="ECO:0000256" key="3">
    <source>
        <dbReference type="ARBA" id="ARBA00023157"/>
    </source>
</evidence>
<name>A0AAJ6YYM2_PAPXU</name>
<dbReference type="SUPFAM" id="SSF50494">
    <property type="entry name" value="Trypsin-like serine proteases"/>
    <property type="match status" value="1"/>
</dbReference>
<dbReference type="GO" id="GO:0006508">
    <property type="term" value="P:proteolysis"/>
    <property type="evidence" value="ECO:0007669"/>
    <property type="project" value="InterPro"/>
</dbReference>
<dbReference type="CDD" id="cd00190">
    <property type="entry name" value="Tryp_SPc"/>
    <property type="match status" value="1"/>
</dbReference>
<dbReference type="KEGG" id="pxu:106113356"/>
<keyword evidence="2" id="KW-0800">Toxin</keyword>
<keyword evidence="7" id="KW-0732">Signal</keyword>
<dbReference type="AlphaFoldDB" id="A0AAJ6YYM2"/>
<dbReference type="InterPro" id="IPR043504">
    <property type="entry name" value="Peptidase_S1_PA_chymotrypsin"/>
</dbReference>
<evidence type="ECO:0000256" key="4">
    <source>
        <dbReference type="ARBA" id="ARBA00023240"/>
    </source>
</evidence>
<sequence>MWASSFVYLVFCGFILAYQKEKTQQNFIDKLSEEENESYGQEVRIVGGRLATCEEFPHQVNFVVNNTYFCGGFIVHERFILTAAHCTQNVDPSTIVLRTGSSYRTNGSIVPIEEVISNPEYNEPPFDKDIAVLKTATPIEFNSCTQPIELPIRGFSPLAGSELTVSGWGRTRQGATTLPERLMAVNLTIVDRMLCTVAYMTTFTDNMFCAGNFLLGGKSACQYNIIFIETRVTQAVLVRWMAWPGELCLTGAAAAND</sequence>
<dbReference type="FunFam" id="2.40.10.10:FF:000068">
    <property type="entry name" value="transmembrane protease serine 2"/>
    <property type="match status" value="1"/>
</dbReference>
<protein>
    <submittedName>
        <fullName evidence="9">Trypsin-2-like</fullName>
    </submittedName>
</protein>
<evidence type="ECO:0000256" key="1">
    <source>
        <dbReference type="ARBA" id="ARBA00004239"/>
    </source>
</evidence>
<dbReference type="PANTHER" id="PTHR24252:SF7">
    <property type="entry name" value="HYALIN"/>
    <property type="match status" value="1"/>
</dbReference>
<dbReference type="RefSeq" id="XP_013161535.1">
    <property type="nucleotide sequence ID" value="XM_013306081.1"/>
</dbReference>
<dbReference type="GeneID" id="106113356"/>
<evidence type="ECO:0000256" key="6">
    <source>
        <dbReference type="ARBA" id="ARBA00084094"/>
    </source>
</evidence>
<organism evidence="9">
    <name type="scientific">Papilio xuthus</name>
    <name type="common">Asian swallowtail butterfly</name>
    <dbReference type="NCBI Taxonomy" id="66420"/>
    <lineage>
        <taxon>Eukaryota</taxon>
        <taxon>Metazoa</taxon>
        <taxon>Ecdysozoa</taxon>
        <taxon>Arthropoda</taxon>
        <taxon>Hexapoda</taxon>
        <taxon>Insecta</taxon>
        <taxon>Pterygota</taxon>
        <taxon>Neoptera</taxon>
        <taxon>Endopterygota</taxon>
        <taxon>Lepidoptera</taxon>
        <taxon>Glossata</taxon>
        <taxon>Ditrysia</taxon>
        <taxon>Papilionoidea</taxon>
        <taxon>Papilionidae</taxon>
        <taxon>Papilioninae</taxon>
        <taxon>Papilio</taxon>
    </lineage>
</organism>
<dbReference type="InterPro" id="IPR009003">
    <property type="entry name" value="Peptidase_S1_PA"/>
</dbReference>
<evidence type="ECO:0000259" key="8">
    <source>
        <dbReference type="PROSITE" id="PS50240"/>
    </source>
</evidence>
<comment type="subcellular location">
    <subcellularLocation>
        <location evidence="1">Secreted</location>
        <location evidence="1">Extracellular space</location>
    </subcellularLocation>
</comment>
<dbReference type="GO" id="GO:0004252">
    <property type="term" value="F:serine-type endopeptidase activity"/>
    <property type="evidence" value="ECO:0007669"/>
    <property type="project" value="InterPro"/>
</dbReference>
<dbReference type="PANTHER" id="PTHR24252">
    <property type="entry name" value="ACROSIN-RELATED"/>
    <property type="match status" value="1"/>
</dbReference>
<keyword evidence="6" id="KW-1205">Fibrinolytic toxin</keyword>
<dbReference type="PRINTS" id="PR00722">
    <property type="entry name" value="CHYMOTRYPSIN"/>
</dbReference>
<dbReference type="Proteomes" id="UP000694872">
    <property type="component" value="Unplaced"/>
</dbReference>
<accession>A0AAJ6YYM2</accession>
<gene>
    <name evidence="9" type="primary">LOC106113356</name>
</gene>
<evidence type="ECO:0000256" key="7">
    <source>
        <dbReference type="SAM" id="SignalP"/>
    </source>
</evidence>
<evidence type="ECO:0000313" key="9">
    <source>
        <dbReference type="RefSeq" id="XP_013161535.1"/>
    </source>
</evidence>
<dbReference type="Pfam" id="PF00089">
    <property type="entry name" value="Trypsin"/>
    <property type="match status" value="1"/>
</dbReference>
<evidence type="ECO:0000256" key="2">
    <source>
        <dbReference type="ARBA" id="ARBA00022656"/>
    </source>
</evidence>
<reference evidence="9" key="1">
    <citation type="submission" date="2025-08" db="UniProtKB">
        <authorList>
            <consortium name="RefSeq"/>
        </authorList>
    </citation>
    <scope>IDENTIFICATION</scope>
</reference>
<proteinExistence type="predicted"/>
<feature type="chain" id="PRO_5042479122" evidence="7">
    <location>
        <begin position="18"/>
        <end position="257"/>
    </location>
</feature>
<dbReference type="InterPro" id="IPR001314">
    <property type="entry name" value="Peptidase_S1A"/>
</dbReference>
<dbReference type="GO" id="GO:0090729">
    <property type="term" value="F:toxin activity"/>
    <property type="evidence" value="ECO:0007669"/>
    <property type="project" value="UniProtKB-KW"/>
</dbReference>
<dbReference type="InterPro" id="IPR018114">
    <property type="entry name" value="TRYPSIN_HIS"/>
</dbReference>
<dbReference type="PROSITE" id="PS50240">
    <property type="entry name" value="TRYPSIN_DOM"/>
    <property type="match status" value="1"/>
</dbReference>
<feature type="domain" description="Peptidase S1" evidence="8">
    <location>
        <begin position="45"/>
        <end position="257"/>
    </location>
</feature>
<dbReference type="GO" id="GO:0005576">
    <property type="term" value="C:extracellular region"/>
    <property type="evidence" value="ECO:0007669"/>
    <property type="project" value="UniProtKB-SubCell"/>
</dbReference>
<evidence type="ECO:0000256" key="5">
    <source>
        <dbReference type="ARBA" id="ARBA00055534"/>
    </source>
</evidence>
<keyword evidence="4" id="KW-1199">Hemostasis impairing toxin</keyword>
<dbReference type="SMART" id="SM00020">
    <property type="entry name" value="Tryp_SPc"/>
    <property type="match status" value="1"/>
</dbReference>
<dbReference type="InterPro" id="IPR001254">
    <property type="entry name" value="Trypsin_dom"/>
</dbReference>
<dbReference type="Gene3D" id="2.40.10.10">
    <property type="entry name" value="Trypsin-like serine proteases"/>
    <property type="match status" value="1"/>
</dbReference>
<dbReference type="PROSITE" id="PS00134">
    <property type="entry name" value="TRYPSIN_HIS"/>
    <property type="match status" value="1"/>
</dbReference>
<keyword evidence="3" id="KW-1015">Disulfide bond</keyword>
<feature type="signal peptide" evidence="7">
    <location>
        <begin position="1"/>
        <end position="17"/>
    </location>
</feature>